<dbReference type="EMBL" id="CAJVQC010070682">
    <property type="protein sequence ID" value="CAG8809927.1"/>
    <property type="molecule type" value="Genomic_DNA"/>
</dbReference>
<keyword evidence="2" id="KW-1185">Reference proteome</keyword>
<accession>A0ACA9RTT8</accession>
<evidence type="ECO:0000313" key="2">
    <source>
        <dbReference type="Proteomes" id="UP000789920"/>
    </source>
</evidence>
<organism evidence="1 2">
    <name type="scientific">Racocetra persica</name>
    <dbReference type="NCBI Taxonomy" id="160502"/>
    <lineage>
        <taxon>Eukaryota</taxon>
        <taxon>Fungi</taxon>
        <taxon>Fungi incertae sedis</taxon>
        <taxon>Mucoromycota</taxon>
        <taxon>Glomeromycotina</taxon>
        <taxon>Glomeromycetes</taxon>
        <taxon>Diversisporales</taxon>
        <taxon>Gigasporaceae</taxon>
        <taxon>Racocetra</taxon>
    </lineage>
</organism>
<protein>
    <submittedName>
        <fullName evidence="1">2660_t:CDS:1</fullName>
    </submittedName>
</protein>
<name>A0ACA9RTT8_9GLOM</name>
<gene>
    <name evidence="1" type="ORF">RPERSI_LOCUS22969</name>
</gene>
<proteinExistence type="predicted"/>
<feature type="non-terminal residue" evidence="1">
    <location>
        <position position="1"/>
    </location>
</feature>
<sequence>CWNEDQDLRPTAEELYRTFSNWYEFYEAKNLDQDFISDDIRQAIRQFQKADEVQSPNENTDQDHSEANYKSQSLDPYVDRYKEYIKSEIEKNKAAVETNKQEDYRHDS</sequence>
<reference evidence="1" key="1">
    <citation type="submission" date="2021-06" db="EMBL/GenBank/DDBJ databases">
        <authorList>
            <person name="Kallberg Y."/>
            <person name="Tangrot J."/>
            <person name="Rosling A."/>
        </authorList>
    </citation>
    <scope>NUCLEOTIDE SEQUENCE</scope>
    <source>
        <strain evidence="1">MA461A</strain>
    </source>
</reference>
<dbReference type="Proteomes" id="UP000789920">
    <property type="component" value="Unassembled WGS sequence"/>
</dbReference>
<evidence type="ECO:0000313" key="1">
    <source>
        <dbReference type="EMBL" id="CAG8809927.1"/>
    </source>
</evidence>
<feature type="non-terminal residue" evidence="1">
    <location>
        <position position="108"/>
    </location>
</feature>
<comment type="caution">
    <text evidence="1">The sequence shown here is derived from an EMBL/GenBank/DDBJ whole genome shotgun (WGS) entry which is preliminary data.</text>
</comment>